<evidence type="ECO:0000313" key="2">
    <source>
        <dbReference type="EMBL" id="KAL2491504.1"/>
    </source>
</evidence>
<evidence type="ECO:0000313" key="3">
    <source>
        <dbReference type="Proteomes" id="UP001604336"/>
    </source>
</evidence>
<accession>A0ABD1RU08</accession>
<comment type="caution">
    <text evidence="2">The sequence shown here is derived from an EMBL/GenBank/DDBJ whole genome shotgun (WGS) entry which is preliminary data.</text>
</comment>
<dbReference type="AlphaFoldDB" id="A0ABD1RU08"/>
<proteinExistence type="predicted"/>
<sequence>MRLPLHLMFRRILRSYGLAPTQVVPNGWSQMVGGMYLWFRYSFGMNMPLYVFQTIYQPRNLPKKEGQGGRSRVRVYDDPEPDLDVPSFCGMANILPRCELSKDVVDIVGSIYQAAPLTRSYGLILNGHHSLVELGLMASEGPRFLVPGSAGDTLQKKVIEDLSWEENRTEVAAPDAVEIEDSGVPEGEVPLKRKKKCWASRSGPSQSKKKEVEVVDNYTVCAPQPLQRTLSVNHSGEVVLDSPLRVDPVSRGSGVGLFDSRKKLKELIGPPGSRISDYTLKNVPFFPSMGAQTVKKYFTPKWEEFATLEELEDMLEAGLTAAVRAMSLQIKADLKEFDSNVLQLTKQLDNVNATQKVAIEALEVANIEKRHLQSESESRELEAQRLRRDLEASEKGRTETEAEVAQLLGEKKRWRLNSREVLAVLRAERPDLDLGPLADRFPSPRRRMKMVVRLPLSRGLLY</sequence>
<organism evidence="2 3">
    <name type="scientific">Abeliophyllum distichum</name>
    <dbReference type="NCBI Taxonomy" id="126358"/>
    <lineage>
        <taxon>Eukaryota</taxon>
        <taxon>Viridiplantae</taxon>
        <taxon>Streptophyta</taxon>
        <taxon>Embryophyta</taxon>
        <taxon>Tracheophyta</taxon>
        <taxon>Spermatophyta</taxon>
        <taxon>Magnoliopsida</taxon>
        <taxon>eudicotyledons</taxon>
        <taxon>Gunneridae</taxon>
        <taxon>Pentapetalae</taxon>
        <taxon>asterids</taxon>
        <taxon>lamiids</taxon>
        <taxon>Lamiales</taxon>
        <taxon>Oleaceae</taxon>
        <taxon>Forsythieae</taxon>
        <taxon>Abeliophyllum</taxon>
    </lineage>
</organism>
<protein>
    <submittedName>
        <fullName evidence="2">Abhydrolase domain-containing protein</fullName>
    </submittedName>
</protein>
<reference evidence="3" key="1">
    <citation type="submission" date="2024-07" db="EMBL/GenBank/DDBJ databases">
        <title>Two chromosome-level genome assemblies of Korean endemic species Abeliophyllum distichum and Forsythia ovata (Oleaceae).</title>
        <authorList>
            <person name="Jang H."/>
        </authorList>
    </citation>
    <scope>NUCLEOTIDE SEQUENCE [LARGE SCALE GENOMIC DNA]</scope>
</reference>
<evidence type="ECO:0000256" key="1">
    <source>
        <dbReference type="SAM" id="Coils"/>
    </source>
</evidence>
<feature type="coiled-coil region" evidence="1">
    <location>
        <begin position="334"/>
        <end position="403"/>
    </location>
</feature>
<name>A0ABD1RU08_9LAMI</name>
<keyword evidence="1" id="KW-0175">Coiled coil</keyword>
<dbReference type="EMBL" id="JBFOLK010000008">
    <property type="protein sequence ID" value="KAL2491504.1"/>
    <property type="molecule type" value="Genomic_DNA"/>
</dbReference>
<dbReference type="Proteomes" id="UP001604336">
    <property type="component" value="Unassembled WGS sequence"/>
</dbReference>
<gene>
    <name evidence="2" type="ORF">Adt_27132</name>
</gene>
<keyword evidence="3" id="KW-1185">Reference proteome</keyword>